<keyword evidence="3" id="KW-1185">Reference proteome</keyword>
<feature type="transmembrane region" description="Helical" evidence="1">
    <location>
        <begin position="91"/>
        <end position="113"/>
    </location>
</feature>
<evidence type="ECO:0000313" key="3">
    <source>
        <dbReference type="Proteomes" id="UP001455384"/>
    </source>
</evidence>
<feature type="transmembrane region" description="Helical" evidence="1">
    <location>
        <begin position="119"/>
        <end position="144"/>
    </location>
</feature>
<gene>
    <name evidence="2" type="ORF">RQP18_03615</name>
</gene>
<sequence>MVHKGQSYYAAGQHSVKAMARIEKEIDVCQKTIVYYEKRLFDYHENDLSHNYEDTLRRYENLKADRLSDRSAVDSHNWKGKLHNFMTSCHSLIRSSVVTGVAAVLMAVAHILYVGLDFGLMGIILLLTLSSGIGMTWMIADCILQRRSAQVVKRSAEMELDAIEAKMAEMASQYESIIVSNRKRAITLFRKQEQLIRQTEVERHQEAAGFDDQNDTVIWNKRLV</sequence>
<evidence type="ECO:0008006" key="4">
    <source>
        <dbReference type="Google" id="ProtNLM"/>
    </source>
</evidence>
<evidence type="ECO:0000256" key="1">
    <source>
        <dbReference type="SAM" id="Phobius"/>
    </source>
</evidence>
<evidence type="ECO:0000313" key="2">
    <source>
        <dbReference type="EMBL" id="WZX30285.1"/>
    </source>
</evidence>
<organism evidence="2 3">
    <name type="scientific">Salinicoccus bachuensis</name>
    <dbReference type="NCBI Taxonomy" id="3136731"/>
    <lineage>
        <taxon>Bacteria</taxon>
        <taxon>Bacillati</taxon>
        <taxon>Bacillota</taxon>
        <taxon>Bacilli</taxon>
        <taxon>Bacillales</taxon>
        <taxon>Staphylococcaceae</taxon>
        <taxon>Salinicoccus</taxon>
    </lineage>
</organism>
<protein>
    <recommendedName>
        <fullName evidence="4">SMODS and SLOG-associating 2TM effector domain-containing protein</fullName>
    </recommendedName>
</protein>
<proteinExistence type="predicted"/>
<keyword evidence="1" id="KW-1133">Transmembrane helix</keyword>
<keyword evidence="1" id="KW-0812">Transmembrane</keyword>
<dbReference type="EMBL" id="CP138333">
    <property type="protein sequence ID" value="WZX30285.1"/>
    <property type="molecule type" value="Genomic_DNA"/>
</dbReference>
<keyword evidence="1" id="KW-0472">Membrane</keyword>
<accession>A0ABZ3CJX2</accession>
<dbReference type="RefSeq" id="WP_342388804.1">
    <property type="nucleotide sequence ID" value="NZ_CP138333.2"/>
</dbReference>
<name>A0ABZ3CJX2_9STAP</name>
<dbReference type="Proteomes" id="UP001455384">
    <property type="component" value="Chromosome"/>
</dbReference>
<reference evidence="3" key="1">
    <citation type="submission" date="2023-10" db="EMBL/GenBank/DDBJ databases">
        <title>Genome analysis and identification of Salinococcus sp. Bachu38 nov., a PGPR from the rhizosphere of Tamarix.</title>
        <authorList>
            <person name="Liang Z."/>
            <person name="Zhang X."/>
            <person name="Jia J."/>
            <person name="Chen X."/>
            <person name="Wang Y."/>
            <person name="Wang Q."/>
            <person name="Wang R."/>
        </authorList>
    </citation>
    <scope>NUCLEOTIDE SEQUENCE [LARGE SCALE GENOMIC DNA]</scope>
    <source>
        <strain evidence="3">Bachu38</strain>
    </source>
</reference>